<name>A0A7J6MSK1_PEROL</name>
<dbReference type="Proteomes" id="UP000572268">
    <property type="component" value="Unassembled WGS sequence"/>
</dbReference>
<feature type="compositionally biased region" description="Acidic residues" evidence="1">
    <location>
        <begin position="506"/>
        <end position="515"/>
    </location>
</feature>
<evidence type="ECO:0008006" key="5">
    <source>
        <dbReference type="Google" id="ProtNLM"/>
    </source>
</evidence>
<evidence type="ECO:0000256" key="1">
    <source>
        <dbReference type="SAM" id="MobiDB-lite"/>
    </source>
</evidence>
<feature type="region of interest" description="Disordered" evidence="1">
    <location>
        <begin position="326"/>
        <end position="346"/>
    </location>
</feature>
<sequence>MIISVPYCGVTVNKLRPLHVHSCRLLRVCLCLQVHRSFKKKVEKSRGGLPEWCTEEESVGRIVLLVAMLMVLFTTCFVILVYVSHFCLTYDAIEYIELPAGPYDSPPRSRSNRLVVRARLVARRAVTALRHGGGSTVPTATRPVLSAGSTCPLWRCHVTAELAMERSSPCFSVSTPTTADSFWPPFRPFLPPNIFLSLFSSSLVEVEYDAEMDAIIMFGSLCMALATMGFVIYVHLSKEHAHSVYEDFAATGTTQLLLQDHSRATRLLESSSSIMPFRHWLAASVDRPNAVLDLPSSGEEDCGMEPDRCSCCSVCLSSYHTDDVVTESSPSSSQMDLPGPRPSMSPMPIPSDAHSDIPDHPYVIKQTSSAAPMDVVIMSCSCVMAIATLAFVCYVRMDGKSEEDQLLIDTDEEEEADQCPMVPLETEDEPWAADYSSVASDDDVVFLMALSHLAFVLYVNYHKPPYSATGHPQVRITREDDATEDLASDTKSNSEITTTTAVGSDEIADDDDDDNMSGLTADNLEIEEELGIHFGTSPTIPTTGLYLFLIPSTEEV</sequence>
<evidence type="ECO:0000256" key="2">
    <source>
        <dbReference type="SAM" id="Phobius"/>
    </source>
</evidence>
<keyword evidence="2" id="KW-0472">Membrane</keyword>
<feature type="transmembrane region" description="Helical" evidence="2">
    <location>
        <begin position="444"/>
        <end position="461"/>
    </location>
</feature>
<dbReference type="AlphaFoldDB" id="A0A7J6MSK1"/>
<gene>
    <name evidence="3" type="ORF">FOL46_005463</name>
</gene>
<reference evidence="3 4" key="1">
    <citation type="submission" date="2020-04" db="EMBL/GenBank/DDBJ databases">
        <title>Perkinsus olseni comparative genomics.</title>
        <authorList>
            <person name="Bogema D.R."/>
        </authorList>
    </citation>
    <scope>NUCLEOTIDE SEQUENCE [LARGE SCALE GENOMIC DNA]</scope>
    <source>
        <strain evidence="3">ATCC PRA-31</strain>
    </source>
</reference>
<evidence type="ECO:0000313" key="4">
    <source>
        <dbReference type="Proteomes" id="UP000572268"/>
    </source>
</evidence>
<keyword evidence="2" id="KW-0812">Transmembrane</keyword>
<proteinExistence type="predicted"/>
<evidence type="ECO:0000313" key="3">
    <source>
        <dbReference type="EMBL" id="KAF4674287.1"/>
    </source>
</evidence>
<feature type="region of interest" description="Disordered" evidence="1">
    <location>
        <begin position="481"/>
        <end position="515"/>
    </location>
</feature>
<keyword evidence="2" id="KW-1133">Transmembrane helix</keyword>
<feature type="compositionally biased region" description="Polar residues" evidence="1">
    <location>
        <begin position="489"/>
        <end position="502"/>
    </location>
</feature>
<feature type="transmembrane region" description="Helical" evidence="2">
    <location>
        <begin position="214"/>
        <end position="236"/>
    </location>
</feature>
<comment type="caution">
    <text evidence="3">The sequence shown here is derived from an EMBL/GenBank/DDBJ whole genome shotgun (WGS) entry which is preliminary data.</text>
</comment>
<dbReference type="EMBL" id="JABANN010000033">
    <property type="protein sequence ID" value="KAF4674287.1"/>
    <property type="molecule type" value="Genomic_DNA"/>
</dbReference>
<feature type="transmembrane region" description="Helical" evidence="2">
    <location>
        <begin position="62"/>
        <end position="83"/>
    </location>
</feature>
<feature type="compositionally biased region" description="Polar residues" evidence="1">
    <location>
        <begin position="326"/>
        <end position="335"/>
    </location>
</feature>
<accession>A0A7J6MSK1</accession>
<organism evidence="3 4">
    <name type="scientific">Perkinsus olseni</name>
    <name type="common">Perkinsus atlanticus</name>
    <dbReference type="NCBI Taxonomy" id="32597"/>
    <lineage>
        <taxon>Eukaryota</taxon>
        <taxon>Sar</taxon>
        <taxon>Alveolata</taxon>
        <taxon>Perkinsozoa</taxon>
        <taxon>Perkinsea</taxon>
        <taxon>Perkinsida</taxon>
        <taxon>Perkinsidae</taxon>
        <taxon>Perkinsus</taxon>
    </lineage>
</organism>
<protein>
    <recommendedName>
        <fullName evidence="5">Transmembrane protein</fullName>
    </recommendedName>
</protein>
<feature type="transmembrane region" description="Helical" evidence="2">
    <location>
        <begin position="375"/>
        <end position="397"/>
    </location>
</feature>